<protein>
    <submittedName>
        <fullName evidence="2">Uncharacterized protein</fullName>
    </submittedName>
</protein>
<sequence>MPTVITDSSTMNTSPSGANHAAAVVIVILYAALVIAGLTLSCVGLRGPGSVSASPSTAAVGTYSGLPLPAALHQNDAPPDNFAR</sequence>
<keyword evidence="1" id="KW-1133">Transmembrane helix</keyword>
<organism evidence="2 3">
    <name type="scientific">Mycolicibacterium lutetiense</name>
    <dbReference type="NCBI Taxonomy" id="1641992"/>
    <lineage>
        <taxon>Bacteria</taxon>
        <taxon>Bacillati</taxon>
        <taxon>Actinomycetota</taxon>
        <taxon>Actinomycetes</taxon>
        <taxon>Mycobacteriales</taxon>
        <taxon>Mycobacteriaceae</taxon>
        <taxon>Mycolicibacterium</taxon>
    </lineage>
</organism>
<evidence type="ECO:0000313" key="3">
    <source>
        <dbReference type="Proteomes" id="UP000694460"/>
    </source>
</evidence>
<evidence type="ECO:0000313" key="2">
    <source>
        <dbReference type="EMBL" id="MBP2456277.1"/>
    </source>
</evidence>
<feature type="transmembrane region" description="Helical" evidence="1">
    <location>
        <begin position="20"/>
        <end position="45"/>
    </location>
</feature>
<dbReference type="Proteomes" id="UP000694460">
    <property type="component" value="Unassembled WGS sequence"/>
</dbReference>
<name>A0ABS5A3C8_9MYCO</name>
<gene>
    <name evidence="2" type="ORF">JOF57_006253</name>
</gene>
<keyword evidence="3" id="KW-1185">Reference proteome</keyword>
<accession>A0ABS5A3C8</accession>
<evidence type="ECO:0000256" key="1">
    <source>
        <dbReference type="SAM" id="Phobius"/>
    </source>
</evidence>
<keyword evidence="1" id="KW-0812">Transmembrane</keyword>
<proteinExistence type="predicted"/>
<dbReference type="RefSeq" id="WP_209923912.1">
    <property type="nucleotide sequence ID" value="NZ_JAGIOP010000003.1"/>
</dbReference>
<reference evidence="2 3" key="1">
    <citation type="submission" date="2021-03" db="EMBL/GenBank/DDBJ databases">
        <title>Sequencing the genomes of 1000 actinobacteria strains.</title>
        <authorList>
            <person name="Klenk H.-P."/>
        </authorList>
    </citation>
    <scope>NUCLEOTIDE SEQUENCE [LARGE SCALE GENOMIC DNA]</scope>
    <source>
        <strain evidence="2 3">DSM 46713</strain>
    </source>
</reference>
<comment type="caution">
    <text evidence="2">The sequence shown here is derived from an EMBL/GenBank/DDBJ whole genome shotgun (WGS) entry which is preliminary data.</text>
</comment>
<dbReference type="EMBL" id="JAGIOP010000003">
    <property type="protein sequence ID" value="MBP2456277.1"/>
    <property type="molecule type" value="Genomic_DNA"/>
</dbReference>
<keyword evidence="1" id="KW-0472">Membrane</keyword>